<dbReference type="CDD" id="cd00586">
    <property type="entry name" value="4HBT"/>
    <property type="match status" value="1"/>
</dbReference>
<dbReference type="Gene3D" id="3.10.129.10">
    <property type="entry name" value="Hotdog Thioesterase"/>
    <property type="match status" value="1"/>
</dbReference>
<comment type="similarity">
    <text evidence="1">Belongs to the 4-hydroxybenzoyl-CoA thioesterase family.</text>
</comment>
<dbReference type="PIRSF" id="PIRSF003230">
    <property type="entry name" value="YbgC"/>
    <property type="match status" value="1"/>
</dbReference>
<sequence length="133" mass="15260">MVEARVRVIYGDTDQMGVVYHANYFRYFEFARGEYFRARGGSYRELERDGLMLPVVEATASYRSPARYEDVLLVRTLVSEVKRVSLTFTYEIFREGGSDIPLVTGRTVHACVSREGKPTRLPEAIVRMLQEAP</sequence>
<evidence type="ECO:0000313" key="4">
    <source>
        <dbReference type="Proteomes" id="UP001611383"/>
    </source>
</evidence>
<dbReference type="Pfam" id="PF13279">
    <property type="entry name" value="4HBT_2"/>
    <property type="match status" value="1"/>
</dbReference>
<gene>
    <name evidence="3" type="ORF">F0U60_22300</name>
</gene>
<dbReference type="RefSeq" id="WP_395823026.1">
    <property type="nucleotide sequence ID" value="NZ_CP043494.1"/>
</dbReference>
<keyword evidence="4" id="KW-1185">Reference proteome</keyword>
<dbReference type="PANTHER" id="PTHR31793">
    <property type="entry name" value="4-HYDROXYBENZOYL-COA THIOESTERASE FAMILY MEMBER"/>
    <property type="match status" value="1"/>
</dbReference>
<dbReference type="InterPro" id="IPR006684">
    <property type="entry name" value="YbgC/YbaW"/>
</dbReference>
<dbReference type="EMBL" id="CP043494">
    <property type="protein sequence ID" value="WNG46539.1"/>
    <property type="molecule type" value="Genomic_DNA"/>
</dbReference>
<reference evidence="3 4" key="1">
    <citation type="submission" date="2019-08" db="EMBL/GenBank/DDBJ databases">
        <title>Archangium and Cystobacter genomes.</title>
        <authorList>
            <person name="Chen I.-C.K."/>
            <person name="Wielgoss S."/>
        </authorList>
    </citation>
    <scope>NUCLEOTIDE SEQUENCE [LARGE SCALE GENOMIC DNA]</scope>
    <source>
        <strain evidence="3 4">Cbm 6</strain>
    </source>
</reference>
<dbReference type="InterPro" id="IPR008272">
    <property type="entry name" value="HB-CoA_thioesterase_AS"/>
</dbReference>
<protein>
    <submittedName>
        <fullName evidence="3">Acyl-CoA thioesterase</fullName>
    </submittedName>
</protein>
<dbReference type="NCBIfam" id="TIGR00051">
    <property type="entry name" value="YbgC/FadM family acyl-CoA thioesterase"/>
    <property type="match status" value="1"/>
</dbReference>
<dbReference type="PANTHER" id="PTHR31793:SF27">
    <property type="entry name" value="NOVEL THIOESTERASE SUPERFAMILY DOMAIN AND SAPOSIN A-TYPE DOMAIN CONTAINING PROTEIN (0610012H03RIK)"/>
    <property type="match status" value="1"/>
</dbReference>
<dbReference type="Proteomes" id="UP001611383">
    <property type="component" value="Chromosome"/>
</dbReference>
<keyword evidence="2" id="KW-0378">Hydrolase</keyword>
<evidence type="ECO:0000256" key="1">
    <source>
        <dbReference type="ARBA" id="ARBA00005953"/>
    </source>
</evidence>
<dbReference type="InterPro" id="IPR029069">
    <property type="entry name" value="HotDog_dom_sf"/>
</dbReference>
<dbReference type="InterPro" id="IPR050563">
    <property type="entry name" value="4-hydroxybenzoyl-CoA_TE"/>
</dbReference>
<dbReference type="PROSITE" id="PS01328">
    <property type="entry name" value="4HBCOA_THIOESTERASE"/>
    <property type="match status" value="1"/>
</dbReference>
<organism evidence="3 4">
    <name type="scientific">Archangium minus</name>
    <dbReference type="NCBI Taxonomy" id="83450"/>
    <lineage>
        <taxon>Bacteria</taxon>
        <taxon>Pseudomonadati</taxon>
        <taxon>Myxococcota</taxon>
        <taxon>Myxococcia</taxon>
        <taxon>Myxococcales</taxon>
        <taxon>Cystobacterineae</taxon>
        <taxon>Archangiaceae</taxon>
        <taxon>Archangium</taxon>
    </lineage>
</organism>
<evidence type="ECO:0000313" key="3">
    <source>
        <dbReference type="EMBL" id="WNG46539.1"/>
    </source>
</evidence>
<name>A0ABY9WRY7_9BACT</name>
<accession>A0ABY9WRY7</accession>
<dbReference type="SUPFAM" id="SSF54637">
    <property type="entry name" value="Thioesterase/thiol ester dehydrase-isomerase"/>
    <property type="match status" value="1"/>
</dbReference>
<proteinExistence type="inferred from homology"/>
<evidence type="ECO:0000256" key="2">
    <source>
        <dbReference type="ARBA" id="ARBA00022801"/>
    </source>
</evidence>